<feature type="non-terminal residue" evidence="1">
    <location>
        <position position="77"/>
    </location>
</feature>
<gene>
    <name evidence="1" type="ORF">S03H2_71941</name>
</gene>
<comment type="caution">
    <text evidence="1">The sequence shown here is derived from an EMBL/GenBank/DDBJ whole genome shotgun (WGS) entry which is preliminary data.</text>
</comment>
<dbReference type="SUPFAM" id="SSF56219">
    <property type="entry name" value="DNase I-like"/>
    <property type="match status" value="1"/>
</dbReference>
<dbReference type="EMBL" id="BARU01048378">
    <property type="protein sequence ID" value="GAH95819.1"/>
    <property type="molecule type" value="Genomic_DNA"/>
</dbReference>
<dbReference type="AlphaFoldDB" id="X1L051"/>
<evidence type="ECO:0000313" key="1">
    <source>
        <dbReference type="EMBL" id="GAH95819.1"/>
    </source>
</evidence>
<organism evidence="1">
    <name type="scientific">marine sediment metagenome</name>
    <dbReference type="NCBI Taxonomy" id="412755"/>
    <lineage>
        <taxon>unclassified sequences</taxon>
        <taxon>metagenomes</taxon>
        <taxon>ecological metagenomes</taxon>
    </lineage>
</organism>
<accession>X1L051</accession>
<feature type="non-terminal residue" evidence="1">
    <location>
        <position position="1"/>
    </location>
</feature>
<dbReference type="Gene3D" id="3.60.10.10">
    <property type="entry name" value="Endonuclease/exonuclease/phosphatase"/>
    <property type="match status" value="1"/>
</dbReference>
<evidence type="ECO:0008006" key="2">
    <source>
        <dbReference type="Google" id="ProtNLM"/>
    </source>
</evidence>
<reference evidence="1" key="1">
    <citation type="journal article" date="2014" name="Front. Microbiol.">
        <title>High frequency of phylogenetically diverse reductive dehalogenase-homologous genes in deep subseafloor sedimentary metagenomes.</title>
        <authorList>
            <person name="Kawai M."/>
            <person name="Futagami T."/>
            <person name="Toyoda A."/>
            <person name="Takaki Y."/>
            <person name="Nishi S."/>
            <person name="Hori S."/>
            <person name="Arai W."/>
            <person name="Tsubouchi T."/>
            <person name="Morono Y."/>
            <person name="Uchiyama I."/>
            <person name="Ito T."/>
            <person name="Fujiyama A."/>
            <person name="Inagaki F."/>
            <person name="Takami H."/>
        </authorList>
    </citation>
    <scope>NUCLEOTIDE SEQUENCE</scope>
    <source>
        <strain evidence="1">Expedition CK06-06</strain>
    </source>
</reference>
<protein>
    <recommendedName>
        <fullName evidence="2">Endonuclease/exonuclease/phosphatase domain-containing protein</fullName>
    </recommendedName>
</protein>
<proteinExistence type="predicted"/>
<name>X1L051_9ZZZZ</name>
<sequence>RNVSFKINNPEERQFTANVIGDLDADILALQEVENLDILKRFNSNYLYKRFKKNKRYKYYGLIDGNDPRFIDVAVFS</sequence>
<dbReference type="InterPro" id="IPR036691">
    <property type="entry name" value="Endo/exonu/phosph_ase_sf"/>
</dbReference>